<proteinExistence type="predicted"/>
<accession>A0ABT2ELC2</accession>
<dbReference type="RefSeq" id="WP_259094777.1">
    <property type="nucleotide sequence ID" value="NZ_CP130454.1"/>
</dbReference>
<evidence type="ECO:0000313" key="3">
    <source>
        <dbReference type="Proteomes" id="UP001204798"/>
    </source>
</evidence>
<reference evidence="2 3" key="1">
    <citation type="submission" date="2022-08" db="EMBL/GenBank/DDBJ databases">
        <title>Bacterial and archaeal communities from various locations to study Microbial Dark Matter (Phase II).</title>
        <authorList>
            <person name="Stepanauskas R."/>
        </authorList>
    </citation>
    <scope>NUCLEOTIDE SEQUENCE [LARGE SCALE GENOMIC DNA]</scope>
    <source>
        <strain evidence="2 3">PD1</strain>
    </source>
</reference>
<gene>
    <name evidence="2" type="ORF">M2350_001143</name>
</gene>
<keyword evidence="3" id="KW-1185">Reference proteome</keyword>
<dbReference type="InterPro" id="IPR054008">
    <property type="entry name" value="Csm6_6H"/>
</dbReference>
<name>A0ABT2ELC2_9BACT</name>
<dbReference type="NCBIfam" id="TIGR02710">
    <property type="entry name" value="TIGR02710 family CRISPR-associated CARF protein"/>
    <property type="match status" value="1"/>
</dbReference>
<organism evidence="2 3">
    <name type="scientific">Candidatus Fervidibacter sacchari</name>
    <dbReference type="NCBI Taxonomy" id="1448929"/>
    <lineage>
        <taxon>Bacteria</taxon>
        <taxon>Candidatus Fervidibacterota</taxon>
        <taxon>Candidatus Fervidibacter</taxon>
    </lineage>
</organism>
<protein>
    <submittedName>
        <fullName evidence="2">CRISPR-associated protein (TIGR02710 family)</fullName>
    </submittedName>
</protein>
<feature type="domain" description="Csm6 6H" evidence="1">
    <location>
        <begin position="157"/>
        <end position="229"/>
    </location>
</feature>
<dbReference type="Gene3D" id="3.40.50.10770">
    <property type="entry name" value="Hypothetical protein VC1899 like domain (Restriction endonuclease-like)"/>
    <property type="match status" value="1"/>
</dbReference>
<sequence length="414" mass="46731">MPKGMVITVGVGGGIEHAIALSIRNSNPDHIVFLVTEQSEKTLEKIEQEAKGLGITLPPYETERIRDENDAELAYEAAVSAIRKLGEKDIAPSDITVDYTTGSKPMSAGALYAAIMEGCAEIVYVTGQRDKNGRVISGTEKFITAVPNRLMARRILTEAVRLFNAWQFTAAKQLVDEFLQPFPKDKVAELFPDLDSLSKLCAAYQAWDAFDHITAQKAFEEIDRQTMERWSPDGQIARNKGWVNKLARKLMAQNPTERLCKELLVDLWANALRRLKEGRFIDAVARLYRLTELVAQFRLWHQYGIDTSDVDISKVPENVRERLENYRDEKGKVKIPLRASYELLEALDDEIGKAWAKPELRDALSARNNSITAHGLEPVTEEVARKLKEAVEPIVKRLVPELDSLFQEARFPQL</sequence>
<comment type="caution">
    <text evidence="2">The sequence shown here is derived from an EMBL/GenBank/DDBJ whole genome shotgun (WGS) entry which is preliminary data.</text>
</comment>
<dbReference type="EMBL" id="JANUCP010000002">
    <property type="protein sequence ID" value="MCS3918743.1"/>
    <property type="molecule type" value="Genomic_DNA"/>
</dbReference>
<dbReference type="InterPro" id="IPR014082">
    <property type="entry name" value="CRISPR-assoc_prot_Cas02710"/>
</dbReference>
<evidence type="ECO:0000313" key="2">
    <source>
        <dbReference type="EMBL" id="MCS3918743.1"/>
    </source>
</evidence>
<dbReference type="Proteomes" id="UP001204798">
    <property type="component" value="Unassembled WGS sequence"/>
</dbReference>
<dbReference type="Pfam" id="PF22205">
    <property type="entry name" value="Csm6_6H"/>
    <property type="match status" value="1"/>
</dbReference>
<dbReference type="Pfam" id="PF09670">
    <property type="entry name" value="Cas_Cas02710"/>
    <property type="match status" value="1"/>
</dbReference>
<evidence type="ECO:0000259" key="1">
    <source>
        <dbReference type="Pfam" id="PF22205"/>
    </source>
</evidence>